<protein>
    <recommendedName>
        <fullName evidence="15">Cytochrome P450</fullName>
    </recommendedName>
</protein>
<reference evidence="13 14" key="1">
    <citation type="journal article" date="2021" name="Nat. Commun.">
        <title>Incipient diploidization of the medicinal plant Perilla within 10,000 years.</title>
        <authorList>
            <person name="Zhang Y."/>
            <person name="Shen Q."/>
            <person name="Leng L."/>
            <person name="Zhang D."/>
            <person name="Chen S."/>
            <person name="Shi Y."/>
            <person name="Ning Z."/>
            <person name="Chen S."/>
        </authorList>
    </citation>
    <scope>NUCLEOTIDE SEQUENCE [LARGE SCALE GENOMIC DNA]</scope>
    <source>
        <strain evidence="14">cv. PC099</strain>
    </source>
</reference>
<evidence type="ECO:0000313" key="13">
    <source>
        <dbReference type="EMBL" id="KAH6833088.1"/>
    </source>
</evidence>
<dbReference type="PROSITE" id="PS00086">
    <property type="entry name" value="CYTOCHROME_P450"/>
    <property type="match status" value="1"/>
</dbReference>
<dbReference type="GO" id="GO:0016705">
    <property type="term" value="F:oxidoreductase activity, acting on paired donors, with incorporation or reduction of molecular oxygen"/>
    <property type="evidence" value="ECO:0007669"/>
    <property type="project" value="InterPro"/>
</dbReference>
<dbReference type="Pfam" id="PF00067">
    <property type="entry name" value="p450"/>
    <property type="match status" value="1"/>
</dbReference>
<dbReference type="GO" id="GO:0004497">
    <property type="term" value="F:monooxygenase activity"/>
    <property type="evidence" value="ECO:0007669"/>
    <property type="project" value="UniProtKB-KW"/>
</dbReference>
<dbReference type="PANTHER" id="PTHR47943">
    <property type="entry name" value="CYTOCHROME P450 93A3-LIKE"/>
    <property type="match status" value="1"/>
</dbReference>
<feature type="signal peptide" evidence="12">
    <location>
        <begin position="1"/>
        <end position="22"/>
    </location>
</feature>
<evidence type="ECO:0000256" key="2">
    <source>
        <dbReference type="ARBA" id="ARBA00004167"/>
    </source>
</evidence>
<keyword evidence="12" id="KW-0732">Signal</keyword>
<evidence type="ECO:0000256" key="10">
    <source>
        <dbReference type="PIRSR" id="PIRSR602401-1"/>
    </source>
</evidence>
<dbReference type="EMBL" id="SDAM02000060">
    <property type="protein sequence ID" value="KAH6833088.1"/>
    <property type="molecule type" value="Genomic_DNA"/>
</dbReference>
<evidence type="ECO:0000256" key="3">
    <source>
        <dbReference type="ARBA" id="ARBA00010617"/>
    </source>
</evidence>
<comment type="similarity">
    <text evidence="3 11">Belongs to the cytochrome P450 family.</text>
</comment>
<dbReference type="InterPro" id="IPR017972">
    <property type="entry name" value="Cyt_P450_CS"/>
</dbReference>
<evidence type="ECO:0008006" key="15">
    <source>
        <dbReference type="Google" id="ProtNLM"/>
    </source>
</evidence>
<evidence type="ECO:0000256" key="11">
    <source>
        <dbReference type="RuleBase" id="RU000461"/>
    </source>
</evidence>
<accession>A0AAD4JH94</accession>
<feature type="binding site" description="axial binding residue" evidence="10">
    <location>
        <position position="430"/>
    </location>
    <ligand>
        <name>heme</name>
        <dbReference type="ChEBI" id="CHEBI:30413"/>
    </ligand>
    <ligandPart>
        <name>Fe</name>
        <dbReference type="ChEBI" id="CHEBI:18248"/>
    </ligandPart>
</feature>
<gene>
    <name evidence="13" type="ORF">C2S53_005726</name>
</gene>
<keyword evidence="4 10" id="KW-0349">Heme</keyword>
<dbReference type="InterPro" id="IPR002401">
    <property type="entry name" value="Cyt_P450_E_grp-I"/>
</dbReference>
<proteinExistence type="inferred from homology"/>
<name>A0AAD4JH94_PERFH</name>
<evidence type="ECO:0000256" key="8">
    <source>
        <dbReference type="ARBA" id="ARBA00023033"/>
    </source>
</evidence>
<keyword evidence="6 11" id="KW-0560">Oxidoreductase</keyword>
<keyword evidence="5 10" id="KW-0479">Metal-binding</keyword>
<dbReference type="CDD" id="cd11072">
    <property type="entry name" value="CYP71-like"/>
    <property type="match status" value="1"/>
</dbReference>
<dbReference type="PRINTS" id="PR00385">
    <property type="entry name" value="P450"/>
</dbReference>
<dbReference type="Proteomes" id="UP001190926">
    <property type="component" value="Unassembled WGS sequence"/>
</dbReference>
<dbReference type="GO" id="GO:0005506">
    <property type="term" value="F:iron ion binding"/>
    <property type="evidence" value="ECO:0007669"/>
    <property type="project" value="InterPro"/>
</dbReference>
<evidence type="ECO:0000313" key="14">
    <source>
        <dbReference type="Proteomes" id="UP001190926"/>
    </source>
</evidence>
<evidence type="ECO:0000256" key="9">
    <source>
        <dbReference type="ARBA" id="ARBA00023136"/>
    </source>
</evidence>
<dbReference type="Gene3D" id="1.10.630.10">
    <property type="entry name" value="Cytochrome P450"/>
    <property type="match status" value="1"/>
</dbReference>
<evidence type="ECO:0000256" key="7">
    <source>
        <dbReference type="ARBA" id="ARBA00023004"/>
    </source>
</evidence>
<dbReference type="PANTHER" id="PTHR47943:SF2">
    <property type="entry name" value="CYTOCHROME P450"/>
    <property type="match status" value="1"/>
</dbReference>
<evidence type="ECO:0000256" key="6">
    <source>
        <dbReference type="ARBA" id="ARBA00023002"/>
    </source>
</evidence>
<dbReference type="GO" id="GO:0020037">
    <property type="term" value="F:heme binding"/>
    <property type="evidence" value="ECO:0007669"/>
    <property type="project" value="InterPro"/>
</dbReference>
<dbReference type="FunFam" id="1.10.630.10:FF:000011">
    <property type="entry name" value="Cytochrome P450 83B1"/>
    <property type="match status" value="1"/>
</dbReference>
<sequence length="490" mass="55741">MVWFWAALSLIIFLSLLRQLLTKLYLPPAPIALPIIGHLHLLGKNLHHDLHRLARKHGPIIFLRLGSIPAVVVSSAAGAELVLKTHDLVFSGRPNSQASIHLGYDRKNILFASYGAYWRNMRKLCTLNLLSSHKINEFRPVRREVIGDMVGFLRRASEKREIVDVSAVVSGVSGDMNCLMVFGRKYVDKGFKAVIDEALHVAALPNLGDYFPFMAALDLQGLNRRMKELSRIFDGFLERIIDDHLQKKGEEEEEKKNQDFVDTMLAVMDAGEAGFEFDRRHVKAVLLDLLIGGMSTSTSSVEWTISELIRHPKVMKKLQRELEQVVGMDQMVDESHLDKLEYLCFVVKETLRLHPPGSFLTHKSLEECTINEVHVPIGSWIFVNLWSIGRDTSTWHNPEEFVPERFVGVDVDLLGQHFQLIPFGSGRRKCPGLQLGLVMVRLIVAQLVHCFDWELPDGMPPSDLDMIEQFGLVIRREKHLMAVPTYRLHK</sequence>
<keyword evidence="14" id="KW-1185">Reference proteome</keyword>
<dbReference type="GO" id="GO:0016020">
    <property type="term" value="C:membrane"/>
    <property type="evidence" value="ECO:0007669"/>
    <property type="project" value="UniProtKB-SubCell"/>
</dbReference>
<keyword evidence="7 10" id="KW-0408">Iron</keyword>
<comment type="caution">
    <text evidence="13">The sequence shown here is derived from an EMBL/GenBank/DDBJ whole genome shotgun (WGS) entry which is preliminary data.</text>
</comment>
<keyword evidence="8 11" id="KW-0503">Monooxygenase</keyword>
<keyword evidence="9" id="KW-0472">Membrane</keyword>
<dbReference type="SUPFAM" id="SSF48264">
    <property type="entry name" value="Cytochrome P450"/>
    <property type="match status" value="1"/>
</dbReference>
<evidence type="ECO:0000256" key="5">
    <source>
        <dbReference type="ARBA" id="ARBA00022723"/>
    </source>
</evidence>
<dbReference type="InterPro" id="IPR036396">
    <property type="entry name" value="Cyt_P450_sf"/>
</dbReference>
<comment type="cofactor">
    <cofactor evidence="1 10">
        <name>heme</name>
        <dbReference type="ChEBI" id="CHEBI:30413"/>
    </cofactor>
</comment>
<dbReference type="PRINTS" id="PR00463">
    <property type="entry name" value="EP450I"/>
</dbReference>
<evidence type="ECO:0000256" key="4">
    <source>
        <dbReference type="ARBA" id="ARBA00022617"/>
    </source>
</evidence>
<dbReference type="AlphaFoldDB" id="A0AAD4JH94"/>
<evidence type="ECO:0000256" key="1">
    <source>
        <dbReference type="ARBA" id="ARBA00001971"/>
    </source>
</evidence>
<evidence type="ECO:0000256" key="12">
    <source>
        <dbReference type="SAM" id="SignalP"/>
    </source>
</evidence>
<comment type="subcellular location">
    <subcellularLocation>
        <location evidence="2">Membrane</location>
        <topology evidence="2">Single-pass membrane protein</topology>
    </subcellularLocation>
</comment>
<organism evidence="13 14">
    <name type="scientific">Perilla frutescens var. hirtella</name>
    <name type="common">Perilla citriodora</name>
    <name type="synonym">Perilla setoyensis</name>
    <dbReference type="NCBI Taxonomy" id="608512"/>
    <lineage>
        <taxon>Eukaryota</taxon>
        <taxon>Viridiplantae</taxon>
        <taxon>Streptophyta</taxon>
        <taxon>Embryophyta</taxon>
        <taxon>Tracheophyta</taxon>
        <taxon>Spermatophyta</taxon>
        <taxon>Magnoliopsida</taxon>
        <taxon>eudicotyledons</taxon>
        <taxon>Gunneridae</taxon>
        <taxon>Pentapetalae</taxon>
        <taxon>asterids</taxon>
        <taxon>lamiids</taxon>
        <taxon>Lamiales</taxon>
        <taxon>Lamiaceae</taxon>
        <taxon>Nepetoideae</taxon>
        <taxon>Elsholtzieae</taxon>
        <taxon>Perilla</taxon>
    </lineage>
</organism>
<feature type="chain" id="PRO_5042220943" description="Cytochrome P450" evidence="12">
    <location>
        <begin position="23"/>
        <end position="490"/>
    </location>
</feature>
<dbReference type="InterPro" id="IPR001128">
    <property type="entry name" value="Cyt_P450"/>
</dbReference>